<evidence type="ECO:0000256" key="1">
    <source>
        <dbReference type="ARBA" id="ARBA00009981"/>
    </source>
</evidence>
<dbReference type="Proteomes" id="UP000254968">
    <property type="component" value="Unassembled WGS sequence"/>
</dbReference>
<comment type="similarity">
    <text evidence="1 2">Belongs to the phD/YefM antitoxin family.</text>
</comment>
<proteinExistence type="inferred from homology"/>
<dbReference type="PANTHER" id="PTHR33713:SF10">
    <property type="entry name" value="ANTITOXIN YAFN"/>
    <property type="match status" value="1"/>
</dbReference>
<keyword evidence="4" id="KW-1185">Reference proteome</keyword>
<protein>
    <recommendedName>
        <fullName evidence="2">Antitoxin</fullName>
    </recommendedName>
</protein>
<sequence>MQILYATQVTSISEFKKNPTKVINGSHGQPIAILNHNTAAAYLIPIEIYERMIELLDDIELTKIVEHHLPSTFKSVKIDIDELHSLALKEWKKIAKSTT</sequence>
<evidence type="ECO:0000313" key="3">
    <source>
        <dbReference type="EMBL" id="STX55591.1"/>
    </source>
</evidence>
<organism evidence="3 4">
    <name type="scientific">Legionella beliardensis</name>
    <dbReference type="NCBI Taxonomy" id="91822"/>
    <lineage>
        <taxon>Bacteria</taxon>
        <taxon>Pseudomonadati</taxon>
        <taxon>Pseudomonadota</taxon>
        <taxon>Gammaproteobacteria</taxon>
        <taxon>Legionellales</taxon>
        <taxon>Legionellaceae</taxon>
        <taxon>Legionella</taxon>
    </lineage>
</organism>
<dbReference type="EMBL" id="UGNV01000003">
    <property type="protein sequence ID" value="STX55591.1"/>
    <property type="molecule type" value="Genomic_DNA"/>
</dbReference>
<accession>A0A378JXW0</accession>
<dbReference type="AlphaFoldDB" id="A0A378JXW0"/>
<comment type="function">
    <text evidence="2">Antitoxin component of a type II toxin-antitoxin (TA) system.</text>
</comment>
<dbReference type="NCBIfam" id="TIGR01552">
    <property type="entry name" value="phd_fam"/>
    <property type="match status" value="1"/>
</dbReference>
<dbReference type="InterPro" id="IPR036165">
    <property type="entry name" value="YefM-like_sf"/>
</dbReference>
<dbReference type="InterPro" id="IPR051405">
    <property type="entry name" value="phD/YefM_antitoxin"/>
</dbReference>
<reference evidence="3 4" key="1">
    <citation type="submission" date="2018-06" db="EMBL/GenBank/DDBJ databases">
        <authorList>
            <consortium name="Pathogen Informatics"/>
            <person name="Doyle S."/>
        </authorList>
    </citation>
    <scope>NUCLEOTIDE SEQUENCE [LARGE SCALE GENOMIC DNA]</scope>
    <source>
        <strain evidence="3 4">NCTC13315</strain>
    </source>
</reference>
<dbReference type="OrthoDB" id="5297687at2"/>
<dbReference type="InterPro" id="IPR006442">
    <property type="entry name" value="Antitoxin_Phd/YefM"/>
</dbReference>
<name>A0A378JXW0_9GAMM</name>
<evidence type="ECO:0000313" key="4">
    <source>
        <dbReference type="Proteomes" id="UP000254968"/>
    </source>
</evidence>
<dbReference type="RefSeq" id="WP_115304237.1">
    <property type="nucleotide sequence ID" value="NZ_CAAAHO010000009.1"/>
</dbReference>
<dbReference type="PANTHER" id="PTHR33713">
    <property type="entry name" value="ANTITOXIN YAFN-RELATED"/>
    <property type="match status" value="1"/>
</dbReference>
<evidence type="ECO:0000256" key="2">
    <source>
        <dbReference type="RuleBase" id="RU362080"/>
    </source>
</evidence>
<gene>
    <name evidence="3" type="primary">StbD_3</name>
    <name evidence="3" type="ORF">NCTC13315_02962</name>
</gene>
<dbReference type="SUPFAM" id="SSF143120">
    <property type="entry name" value="YefM-like"/>
    <property type="match status" value="1"/>
</dbReference>
<dbReference type="Pfam" id="PF02604">
    <property type="entry name" value="PhdYeFM_antitox"/>
    <property type="match status" value="1"/>
</dbReference>